<dbReference type="SUPFAM" id="SSF50978">
    <property type="entry name" value="WD40 repeat-like"/>
    <property type="match status" value="1"/>
</dbReference>
<evidence type="ECO:0000256" key="5">
    <source>
        <dbReference type="SAM" id="MobiDB-lite"/>
    </source>
</evidence>
<dbReference type="Proteomes" id="UP000815325">
    <property type="component" value="Unassembled WGS sequence"/>
</dbReference>
<proteinExistence type="predicted"/>
<keyword evidence="2 4" id="KW-0853">WD repeat</keyword>
<dbReference type="Pfam" id="PF00400">
    <property type="entry name" value="WD40"/>
    <property type="match status" value="4"/>
</dbReference>
<evidence type="ECO:0000256" key="3">
    <source>
        <dbReference type="ARBA" id="ARBA00022737"/>
    </source>
</evidence>
<evidence type="ECO:0000313" key="6">
    <source>
        <dbReference type="EMBL" id="KAF5843596.1"/>
    </source>
</evidence>
<keyword evidence="1" id="KW-0690">Ribosome biogenesis</keyword>
<organism evidence="6 7">
    <name type="scientific">Dunaliella salina</name>
    <name type="common">Green alga</name>
    <name type="synonym">Protococcus salinus</name>
    <dbReference type="NCBI Taxonomy" id="3046"/>
    <lineage>
        <taxon>Eukaryota</taxon>
        <taxon>Viridiplantae</taxon>
        <taxon>Chlorophyta</taxon>
        <taxon>core chlorophytes</taxon>
        <taxon>Chlorophyceae</taxon>
        <taxon>CS clade</taxon>
        <taxon>Chlamydomonadales</taxon>
        <taxon>Dunaliellaceae</taxon>
        <taxon>Dunaliella</taxon>
    </lineage>
</organism>
<dbReference type="InterPro" id="IPR019775">
    <property type="entry name" value="WD40_repeat_CS"/>
</dbReference>
<dbReference type="PANTHER" id="PTHR44675:SF1">
    <property type="entry name" value="P21-ACTIVATED PROTEIN KINASE-INTERACTING PROTEIN 1"/>
    <property type="match status" value="1"/>
</dbReference>
<protein>
    <submittedName>
        <fullName evidence="6">WD40-repeat-containing domain protein</fullName>
    </submittedName>
</protein>
<feature type="repeat" description="WD" evidence="4">
    <location>
        <begin position="142"/>
        <end position="183"/>
    </location>
</feature>
<keyword evidence="7" id="KW-1185">Reference proteome</keyword>
<dbReference type="PRINTS" id="PR00320">
    <property type="entry name" value="GPROTEINBRPT"/>
</dbReference>
<dbReference type="Gene3D" id="2.130.10.10">
    <property type="entry name" value="YVTN repeat-like/Quinoprotein amine dehydrogenase"/>
    <property type="match status" value="2"/>
</dbReference>
<feature type="compositionally biased region" description="Low complexity" evidence="5">
    <location>
        <begin position="444"/>
        <end position="454"/>
    </location>
</feature>
<dbReference type="SMART" id="SM00320">
    <property type="entry name" value="WD40"/>
    <property type="match status" value="5"/>
</dbReference>
<feature type="compositionally biased region" description="Basic residues" evidence="5">
    <location>
        <begin position="566"/>
        <end position="586"/>
    </location>
</feature>
<feature type="compositionally biased region" description="Basic residues" evidence="5">
    <location>
        <begin position="394"/>
        <end position="403"/>
    </location>
</feature>
<dbReference type="InterPro" id="IPR036322">
    <property type="entry name" value="WD40_repeat_dom_sf"/>
</dbReference>
<dbReference type="InterPro" id="IPR001680">
    <property type="entry name" value="WD40_rpt"/>
</dbReference>
<reference evidence="6" key="1">
    <citation type="submission" date="2017-08" db="EMBL/GenBank/DDBJ databases">
        <authorList>
            <person name="Polle J.E."/>
            <person name="Barry K."/>
            <person name="Cushman J."/>
            <person name="Schmutz J."/>
            <person name="Tran D."/>
            <person name="Hathwaick L.T."/>
            <person name="Yim W.C."/>
            <person name="Jenkins J."/>
            <person name="Mckie-Krisberg Z.M."/>
            <person name="Prochnik S."/>
            <person name="Lindquist E."/>
            <person name="Dockter R.B."/>
            <person name="Adam C."/>
            <person name="Molina H."/>
            <person name="Bunkerborg J."/>
            <person name="Jin E."/>
            <person name="Buchheim M."/>
            <person name="Magnuson J."/>
        </authorList>
    </citation>
    <scope>NUCLEOTIDE SEQUENCE</scope>
    <source>
        <strain evidence="6">CCAP 19/18</strain>
    </source>
</reference>
<dbReference type="EMBL" id="MU069440">
    <property type="protein sequence ID" value="KAF5843596.1"/>
    <property type="molecule type" value="Genomic_DNA"/>
</dbReference>
<feature type="region of interest" description="Disordered" evidence="5">
    <location>
        <begin position="356"/>
        <end position="586"/>
    </location>
</feature>
<evidence type="ECO:0000256" key="1">
    <source>
        <dbReference type="ARBA" id="ARBA00022517"/>
    </source>
</evidence>
<gene>
    <name evidence="6" type="ORF">DUNSADRAFT_12858</name>
</gene>
<dbReference type="InterPro" id="IPR015943">
    <property type="entry name" value="WD40/YVTN_repeat-like_dom_sf"/>
</dbReference>
<accession>A0ABQ7H9S0</accession>
<keyword evidence="3" id="KW-0677">Repeat</keyword>
<feature type="repeat" description="WD" evidence="4">
    <location>
        <begin position="242"/>
        <end position="264"/>
    </location>
</feature>
<evidence type="ECO:0000313" key="7">
    <source>
        <dbReference type="Proteomes" id="UP000815325"/>
    </source>
</evidence>
<dbReference type="PANTHER" id="PTHR44675">
    <property type="entry name" value="PAK1 INTERACTING PROTEIN 1"/>
    <property type="match status" value="1"/>
</dbReference>
<dbReference type="PROSITE" id="PS50082">
    <property type="entry name" value="WD_REPEATS_2"/>
    <property type="match status" value="3"/>
</dbReference>
<feature type="compositionally biased region" description="Basic and acidic residues" evidence="5">
    <location>
        <begin position="507"/>
        <end position="522"/>
    </location>
</feature>
<evidence type="ECO:0000256" key="2">
    <source>
        <dbReference type="ARBA" id="ARBA00022574"/>
    </source>
</evidence>
<name>A0ABQ7H9S0_DUNSA</name>
<dbReference type="InterPro" id="IPR020472">
    <property type="entry name" value="WD40_PAC1"/>
</dbReference>
<dbReference type="PROSITE" id="PS00678">
    <property type="entry name" value="WD_REPEATS_1"/>
    <property type="match status" value="3"/>
</dbReference>
<dbReference type="PROSITE" id="PS50294">
    <property type="entry name" value="WD_REPEATS_REGION"/>
    <property type="match status" value="1"/>
</dbReference>
<feature type="repeat" description="WD" evidence="4">
    <location>
        <begin position="292"/>
        <end position="307"/>
    </location>
</feature>
<feature type="compositionally biased region" description="Low complexity" evidence="5">
    <location>
        <begin position="357"/>
        <end position="371"/>
    </location>
</feature>
<dbReference type="InterPro" id="IPR051959">
    <property type="entry name" value="PAK1-Kinase_Regulator"/>
</dbReference>
<evidence type="ECO:0000256" key="4">
    <source>
        <dbReference type="PROSITE-ProRule" id="PRU00221"/>
    </source>
</evidence>
<comment type="caution">
    <text evidence="6">The sequence shown here is derived from an EMBL/GenBank/DDBJ whole genome shotgun (WGS) entry which is preliminary data.</text>
</comment>
<sequence length="586" mass="60832">MVAYPTIVAGSYERFLFGFKAPGANCAEEKQADVSKGTPAPLSRCFMHAAHQNAVKCVASKGPFLASGGGDDQIHLYDLKHDKDLGFLINPGDGPVPCLEFFCPLNASGVASATPSHMFSGSQDGSIAIWQAGHQWEHLKLMKGHKGAINALSIHPTGRLALSTSHDGSLRMWDLSKGRCTYTSKLDAEGDDVSFSPGGGTFTLTSGSKVTVHATSGEGGLLGSLQHSRRVLCSVQEHEHVLLTGQEDGSIKVWDLRTSSVQGSIERAHSTRIRGLCSALPGGPGASVPQHLASASSDGVVKVWDVRMMSNGSSKGGFQSSGATNQGSGSMHAAMLAQASTGARLTCLTTVDPVGQSRRAGTATAAAVASDKAADVPKAPPEAPGDDVAAAEKRMKRAAKKRARAEAKAAREAAQTAVSAGEGQGHENGQQGRVGGGASAAHGQRQQQQQQQQRTPKKKKAGTFGMGDDDEFEVIPAARSSDEDSGDEGAGYEKAEVSGRGAGAGLGKREREQQVVHGGDKQRGKKGRRGVGSMGGGKRPRHSGSREERGKGGAQKASTSGANKGQHGKGLKNKQGGKSRRGWQGK</sequence>